<feature type="modified residue" description="4-aspartylphosphate" evidence="1">
    <location>
        <position position="53"/>
    </location>
</feature>
<evidence type="ECO:0000259" key="2">
    <source>
        <dbReference type="PROSITE" id="PS50110"/>
    </source>
</evidence>
<reference evidence="5" key="1">
    <citation type="journal article" date="2019" name="Int. J. Syst. Evol. Microbiol.">
        <title>The Global Catalogue of Microorganisms (GCM) 10K type strain sequencing project: providing services to taxonomists for standard genome sequencing and annotation.</title>
        <authorList>
            <consortium name="The Broad Institute Genomics Platform"/>
            <consortium name="The Broad Institute Genome Sequencing Center for Infectious Disease"/>
            <person name="Wu L."/>
            <person name="Ma J."/>
        </authorList>
    </citation>
    <scope>NUCLEOTIDE SEQUENCE [LARGE SCALE GENOMIC DNA]</scope>
    <source>
        <strain evidence="5">CGMCC 1.15180</strain>
    </source>
</reference>
<feature type="domain" description="HTH LytTR-type" evidence="3">
    <location>
        <begin position="134"/>
        <end position="232"/>
    </location>
</feature>
<dbReference type="PANTHER" id="PTHR37299:SF1">
    <property type="entry name" value="STAGE 0 SPORULATION PROTEIN A HOMOLOG"/>
    <property type="match status" value="1"/>
</dbReference>
<accession>A0ABW4VMS9</accession>
<dbReference type="PROSITE" id="PS50930">
    <property type="entry name" value="HTH_LYTTR"/>
    <property type="match status" value="1"/>
</dbReference>
<dbReference type="SMART" id="SM00850">
    <property type="entry name" value="LytTR"/>
    <property type="match status" value="1"/>
</dbReference>
<comment type="caution">
    <text evidence="4">The sequence shown here is derived from an EMBL/GenBank/DDBJ whole genome shotgun (WGS) entry which is preliminary data.</text>
</comment>
<dbReference type="PROSITE" id="PS50110">
    <property type="entry name" value="RESPONSE_REGULATORY"/>
    <property type="match status" value="1"/>
</dbReference>
<keyword evidence="5" id="KW-1185">Reference proteome</keyword>
<dbReference type="SMART" id="SM00448">
    <property type="entry name" value="REC"/>
    <property type="match status" value="1"/>
</dbReference>
<evidence type="ECO:0000259" key="3">
    <source>
        <dbReference type="PROSITE" id="PS50930"/>
    </source>
</evidence>
<sequence>MKKILIVEDEFELAENLKDILQVLGYQVTAIISNGRDVLLDLEMGIPDLIIMDILINGNIDGIDLAYKIKDSYQIPIVFLTGYTDKVYLERISNILYEGYLLKPFTLDRLKSCLYLAFKEFEKKRKAVPKQKTLKIRDKGFLVPVPINEITHLEADGLYTKVHTLNKPYTVRDILKDVAEQLPSENFIRIHKSYIVNKDHIVGFNAKELNVGLKVVPIRRGFYKELKKMIIADE</sequence>
<name>A0ABW4VMS9_9BACT</name>
<dbReference type="EMBL" id="JBHUHR010000031">
    <property type="protein sequence ID" value="MFD2035459.1"/>
    <property type="molecule type" value="Genomic_DNA"/>
</dbReference>
<dbReference type="SUPFAM" id="SSF52172">
    <property type="entry name" value="CheY-like"/>
    <property type="match status" value="1"/>
</dbReference>
<organism evidence="4 5">
    <name type="scientific">Belliella marina</name>
    <dbReference type="NCBI Taxonomy" id="1644146"/>
    <lineage>
        <taxon>Bacteria</taxon>
        <taxon>Pseudomonadati</taxon>
        <taxon>Bacteroidota</taxon>
        <taxon>Cytophagia</taxon>
        <taxon>Cytophagales</taxon>
        <taxon>Cyclobacteriaceae</taxon>
        <taxon>Belliella</taxon>
    </lineage>
</organism>
<evidence type="ECO:0000313" key="4">
    <source>
        <dbReference type="EMBL" id="MFD2035459.1"/>
    </source>
</evidence>
<keyword evidence="1" id="KW-0597">Phosphoprotein</keyword>
<dbReference type="Gene3D" id="2.40.50.1020">
    <property type="entry name" value="LytTr DNA-binding domain"/>
    <property type="match status" value="1"/>
</dbReference>
<dbReference type="RefSeq" id="WP_376886421.1">
    <property type="nucleotide sequence ID" value="NZ_JBHUHR010000031.1"/>
</dbReference>
<dbReference type="InterPro" id="IPR011006">
    <property type="entry name" value="CheY-like_superfamily"/>
</dbReference>
<dbReference type="Proteomes" id="UP001597361">
    <property type="component" value="Unassembled WGS sequence"/>
</dbReference>
<dbReference type="InterPro" id="IPR001789">
    <property type="entry name" value="Sig_transdc_resp-reg_receiver"/>
</dbReference>
<evidence type="ECO:0000256" key="1">
    <source>
        <dbReference type="PROSITE-ProRule" id="PRU00169"/>
    </source>
</evidence>
<evidence type="ECO:0000313" key="5">
    <source>
        <dbReference type="Proteomes" id="UP001597361"/>
    </source>
</evidence>
<protein>
    <submittedName>
        <fullName evidence="4">LytR/AlgR family response regulator transcription factor</fullName>
    </submittedName>
</protein>
<dbReference type="InterPro" id="IPR046947">
    <property type="entry name" value="LytR-like"/>
</dbReference>
<gene>
    <name evidence="4" type="ORF">ACFSKL_11695</name>
</gene>
<dbReference type="InterPro" id="IPR007492">
    <property type="entry name" value="LytTR_DNA-bd_dom"/>
</dbReference>
<dbReference type="Pfam" id="PF04397">
    <property type="entry name" value="LytTR"/>
    <property type="match status" value="1"/>
</dbReference>
<dbReference type="Gene3D" id="3.40.50.2300">
    <property type="match status" value="1"/>
</dbReference>
<dbReference type="CDD" id="cd17534">
    <property type="entry name" value="REC_DC-like"/>
    <property type="match status" value="1"/>
</dbReference>
<proteinExistence type="predicted"/>
<dbReference type="Pfam" id="PF00072">
    <property type="entry name" value="Response_reg"/>
    <property type="match status" value="1"/>
</dbReference>
<feature type="domain" description="Response regulatory" evidence="2">
    <location>
        <begin position="3"/>
        <end position="118"/>
    </location>
</feature>
<dbReference type="PANTHER" id="PTHR37299">
    <property type="entry name" value="TRANSCRIPTIONAL REGULATOR-RELATED"/>
    <property type="match status" value="1"/>
</dbReference>